<comment type="cofactor">
    <cofactor evidence="10">
        <name>Mg(2+)</name>
        <dbReference type="ChEBI" id="CHEBI:18420"/>
    </cofactor>
    <text evidence="10">Binds 1 Mg(2+) ion per subunit.</text>
</comment>
<dbReference type="HAMAP" id="MF_00097">
    <property type="entry name" value="TMP_synthase"/>
    <property type="match status" value="1"/>
</dbReference>
<feature type="binding site" evidence="10">
    <location>
        <position position="70"/>
    </location>
    <ligand>
        <name>Mg(2+)</name>
        <dbReference type="ChEBI" id="CHEBI:18420"/>
    </ligand>
</feature>
<comment type="function">
    <text evidence="1 10">Condenses 4-methyl-5-(beta-hydroxyethyl)thiazole monophosphate (THZ-P) and 2-methyl-4-amino-5-hydroxymethyl pyrimidine pyrophosphate (HMP-PP) to form thiamine monophosphate (TMP).</text>
</comment>
<accession>A0A9W6HIH8</accession>
<dbReference type="GO" id="GO:0004789">
    <property type="term" value="F:thiamine-phosphate diphosphorylase activity"/>
    <property type="evidence" value="ECO:0007669"/>
    <property type="project" value="UniProtKB-UniRule"/>
</dbReference>
<keyword evidence="6 10" id="KW-0784">Thiamine biosynthesis</keyword>
<feature type="binding site" evidence="10">
    <location>
        <begin position="38"/>
        <end position="42"/>
    </location>
    <ligand>
        <name>4-amino-2-methyl-5-(diphosphooxymethyl)pyrimidine</name>
        <dbReference type="ChEBI" id="CHEBI:57841"/>
    </ligand>
</feature>
<dbReference type="AlphaFoldDB" id="A0A9W6HIH8"/>
<keyword evidence="15" id="KW-1185">Reference proteome</keyword>
<evidence type="ECO:0000256" key="6">
    <source>
        <dbReference type="ARBA" id="ARBA00022977"/>
    </source>
</evidence>
<dbReference type="PANTHER" id="PTHR20857:SF15">
    <property type="entry name" value="THIAMINE-PHOSPHATE SYNTHASE"/>
    <property type="match status" value="1"/>
</dbReference>
<comment type="pathway">
    <text evidence="2 10 12">Cofactor biosynthesis; thiamine diphosphate biosynthesis; thiamine phosphate from 4-amino-2-methyl-5-diphosphomethylpyrimidine and 4-methyl-5-(2-phosphoethyl)-thiazole: step 1/1.</text>
</comment>
<feature type="binding site" evidence="10">
    <location>
        <position position="113"/>
    </location>
    <ligand>
        <name>4-amino-2-methyl-5-(diphosphooxymethyl)pyrimidine</name>
        <dbReference type="ChEBI" id="CHEBI:57841"/>
    </ligand>
</feature>
<dbReference type="InterPro" id="IPR022998">
    <property type="entry name" value="ThiamineP_synth_TenI"/>
</dbReference>
<keyword evidence="4 10" id="KW-0479">Metal-binding</keyword>
<evidence type="ECO:0000256" key="8">
    <source>
        <dbReference type="ARBA" id="ARBA00047851"/>
    </source>
</evidence>
<keyword evidence="5 10" id="KW-0460">Magnesium</keyword>
<dbReference type="NCBIfam" id="TIGR00693">
    <property type="entry name" value="thiE"/>
    <property type="match status" value="1"/>
</dbReference>
<dbReference type="Pfam" id="PF02581">
    <property type="entry name" value="TMP-TENI"/>
    <property type="match status" value="1"/>
</dbReference>
<evidence type="ECO:0000256" key="9">
    <source>
        <dbReference type="ARBA" id="ARBA00047883"/>
    </source>
</evidence>
<feature type="binding site" evidence="10">
    <location>
        <begin position="142"/>
        <end position="144"/>
    </location>
    <ligand>
        <name>2-[(2R,5Z)-2-carboxy-4-methylthiazol-5(2H)-ylidene]ethyl phosphate</name>
        <dbReference type="ChEBI" id="CHEBI:62899"/>
    </ligand>
</feature>
<dbReference type="CDD" id="cd00564">
    <property type="entry name" value="TMP_TenI"/>
    <property type="match status" value="1"/>
</dbReference>
<feature type="binding site" evidence="10">
    <location>
        <position position="145"/>
    </location>
    <ligand>
        <name>4-amino-2-methyl-5-(diphosphooxymethyl)pyrimidine</name>
        <dbReference type="ChEBI" id="CHEBI:57841"/>
    </ligand>
</feature>
<dbReference type="EMBL" id="BSEO01000014">
    <property type="protein sequence ID" value="GLJ80703.1"/>
    <property type="molecule type" value="Genomic_DNA"/>
</dbReference>
<dbReference type="GO" id="GO:0009229">
    <property type="term" value="P:thiamine diphosphate biosynthetic process"/>
    <property type="evidence" value="ECO:0007669"/>
    <property type="project" value="UniProtKB-UniRule"/>
</dbReference>
<feature type="domain" description="Thiamine phosphate synthase/TenI" evidence="13">
    <location>
        <begin position="9"/>
        <end position="196"/>
    </location>
</feature>
<dbReference type="GO" id="GO:0000287">
    <property type="term" value="F:magnesium ion binding"/>
    <property type="evidence" value="ECO:0007669"/>
    <property type="project" value="UniProtKB-UniRule"/>
</dbReference>
<dbReference type="Proteomes" id="UP001142317">
    <property type="component" value="Unassembled WGS sequence"/>
</dbReference>
<proteinExistence type="inferred from homology"/>
<dbReference type="Gene3D" id="3.20.20.70">
    <property type="entry name" value="Aldolase class I"/>
    <property type="match status" value="1"/>
</dbReference>
<dbReference type="InterPro" id="IPR036206">
    <property type="entry name" value="ThiamineP_synth_sf"/>
</dbReference>
<organism evidence="14 15">
    <name type="scientific">Microbacterium imperiale</name>
    <dbReference type="NCBI Taxonomy" id="33884"/>
    <lineage>
        <taxon>Bacteria</taxon>
        <taxon>Bacillati</taxon>
        <taxon>Actinomycetota</taxon>
        <taxon>Actinomycetes</taxon>
        <taxon>Micrococcales</taxon>
        <taxon>Microbacteriaceae</taxon>
        <taxon>Microbacterium</taxon>
    </lineage>
</organism>
<dbReference type="RefSeq" id="WP_210006910.1">
    <property type="nucleotide sequence ID" value="NZ_BSEO01000014.1"/>
</dbReference>
<comment type="catalytic activity">
    <reaction evidence="8 10 11">
        <text>2-(2-carboxy-4-methylthiazol-5-yl)ethyl phosphate + 4-amino-2-methyl-5-(diphosphooxymethyl)pyrimidine + 2 H(+) = thiamine phosphate + CO2 + diphosphate</text>
        <dbReference type="Rhea" id="RHEA:47848"/>
        <dbReference type="ChEBI" id="CHEBI:15378"/>
        <dbReference type="ChEBI" id="CHEBI:16526"/>
        <dbReference type="ChEBI" id="CHEBI:33019"/>
        <dbReference type="ChEBI" id="CHEBI:37575"/>
        <dbReference type="ChEBI" id="CHEBI:57841"/>
        <dbReference type="ChEBI" id="CHEBI:62890"/>
        <dbReference type="EC" id="2.5.1.3"/>
    </reaction>
</comment>
<evidence type="ECO:0000256" key="1">
    <source>
        <dbReference type="ARBA" id="ARBA00003814"/>
    </source>
</evidence>
<reference evidence="14" key="2">
    <citation type="submission" date="2023-01" db="EMBL/GenBank/DDBJ databases">
        <authorList>
            <person name="Sun Q."/>
            <person name="Evtushenko L."/>
        </authorList>
    </citation>
    <scope>NUCLEOTIDE SEQUENCE</scope>
    <source>
        <strain evidence="14">VKM Ac-1447</strain>
    </source>
</reference>
<dbReference type="GO" id="GO:0005737">
    <property type="term" value="C:cytoplasm"/>
    <property type="evidence" value="ECO:0007669"/>
    <property type="project" value="TreeGrafter"/>
</dbReference>
<protein>
    <recommendedName>
        <fullName evidence="10">Thiamine-phosphate synthase</fullName>
        <shortName evidence="10">TP synthase</shortName>
        <shortName evidence="10">TPS</shortName>
        <ecNumber evidence="10">2.5.1.3</ecNumber>
    </recommendedName>
    <alternativeName>
        <fullName evidence="10">Thiamine-phosphate pyrophosphorylase</fullName>
        <shortName evidence="10">TMP pyrophosphorylase</shortName>
        <shortName evidence="10">TMP-PPase</shortName>
    </alternativeName>
</protein>
<feature type="binding site" evidence="10">
    <location>
        <position position="69"/>
    </location>
    <ligand>
        <name>4-amino-2-methyl-5-(diphosphooxymethyl)pyrimidine</name>
        <dbReference type="ChEBI" id="CHEBI:57841"/>
    </ligand>
</feature>
<dbReference type="PANTHER" id="PTHR20857">
    <property type="entry name" value="THIAMINE-PHOSPHATE PYROPHOSPHORYLASE"/>
    <property type="match status" value="1"/>
</dbReference>
<keyword evidence="3 10" id="KW-0808">Transferase</keyword>
<evidence type="ECO:0000256" key="2">
    <source>
        <dbReference type="ARBA" id="ARBA00005165"/>
    </source>
</evidence>
<evidence type="ECO:0000256" key="7">
    <source>
        <dbReference type="ARBA" id="ARBA00047334"/>
    </source>
</evidence>
<feature type="binding site" evidence="10">
    <location>
        <position position="173"/>
    </location>
    <ligand>
        <name>2-[(2R,5Z)-2-carboxy-4-methylthiazol-5(2H)-ylidene]ethyl phosphate</name>
        <dbReference type="ChEBI" id="CHEBI:62899"/>
    </ligand>
</feature>
<evidence type="ECO:0000256" key="10">
    <source>
        <dbReference type="HAMAP-Rule" id="MF_00097"/>
    </source>
</evidence>
<dbReference type="GO" id="GO:0009228">
    <property type="term" value="P:thiamine biosynthetic process"/>
    <property type="evidence" value="ECO:0007669"/>
    <property type="project" value="UniProtKB-KW"/>
</dbReference>
<gene>
    <name evidence="10 14" type="primary">thiE</name>
    <name evidence="14" type="ORF">GCM10017586_23860</name>
</gene>
<evidence type="ECO:0000259" key="13">
    <source>
        <dbReference type="Pfam" id="PF02581"/>
    </source>
</evidence>
<sequence length="219" mass="22196">MTRGVDLALHLVTDDRLPIDALPSVVDAAVAGGVTVVQLRDKRVDAAELIRRACLLSSVIAGRVPLLIDDRVDVALAARDAGAVVDGVHLGQADIPPVTARRLLGADAVIGWTAHTPAHLRAAGELPAGTLDYLGVGVIRPTATKANHPPALGIDGFAELARVAPLPCVAIGGVRPDDVAPLRRAGAAGVAVVSAICAADDPGAAARSFARDADAKAGR</sequence>
<evidence type="ECO:0000313" key="15">
    <source>
        <dbReference type="Proteomes" id="UP001142317"/>
    </source>
</evidence>
<evidence type="ECO:0000256" key="11">
    <source>
        <dbReference type="RuleBase" id="RU003826"/>
    </source>
</evidence>
<comment type="similarity">
    <text evidence="10 11">Belongs to the thiamine-phosphate synthase family.</text>
</comment>
<feature type="binding site" evidence="10">
    <location>
        <begin position="193"/>
        <end position="194"/>
    </location>
    <ligand>
        <name>2-[(2R,5Z)-2-carboxy-4-methylthiazol-5(2H)-ylidene]ethyl phosphate</name>
        <dbReference type="ChEBI" id="CHEBI:62899"/>
    </ligand>
</feature>
<comment type="caution">
    <text evidence="14">The sequence shown here is derived from an EMBL/GenBank/DDBJ whole genome shotgun (WGS) entry which is preliminary data.</text>
</comment>
<reference evidence="14" key="1">
    <citation type="journal article" date="2014" name="Int. J. Syst. Evol. Microbiol.">
        <title>Complete genome sequence of Corynebacterium casei LMG S-19264T (=DSM 44701T), isolated from a smear-ripened cheese.</title>
        <authorList>
            <consortium name="US DOE Joint Genome Institute (JGI-PGF)"/>
            <person name="Walter F."/>
            <person name="Albersmeier A."/>
            <person name="Kalinowski J."/>
            <person name="Ruckert C."/>
        </authorList>
    </citation>
    <scope>NUCLEOTIDE SEQUENCE</scope>
    <source>
        <strain evidence="14">VKM Ac-1447</strain>
    </source>
</reference>
<comment type="catalytic activity">
    <reaction evidence="9 10 11">
        <text>2-[(2R,5Z)-2-carboxy-4-methylthiazol-5(2H)-ylidene]ethyl phosphate + 4-amino-2-methyl-5-(diphosphooxymethyl)pyrimidine + 2 H(+) = thiamine phosphate + CO2 + diphosphate</text>
        <dbReference type="Rhea" id="RHEA:47844"/>
        <dbReference type="ChEBI" id="CHEBI:15378"/>
        <dbReference type="ChEBI" id="CHEBI:16526"/>
        <dbReference type="ChEBI" id="CHEBI:33019"/>
        <dbReference type="ChEBI" id="CHEBI:37575"/>
        <dbReference type="ChEBI" id="CHEBI:57841"/>
        <dbReference type="ChEBI" id="CHEBI:62899"/>
        <dbReference type="EC" id="2.5.1.3"/>
    </reaction>
</comment>
<dbReference type="EC" id="2.5.1.3" evidence="10"/>
<dbReference type="InterPro" id="IPR034291">
    <property type="entry name" value="TMP_synthase"/>
</dbReference>
<evidence type="ECO:0000256" key="5">
    <source>
        <dbReference type="ARBA" id="ARBA00022842"/>
    </source>
</evidence>
<dbReference type="InterPro" id="IPR013785">
    <property type="entry name" value="Aldolase_TIM"/>
</dbReference>
<feature type="binding site" evidence="10">
    <location>
        <position position="94"/>
    </location>
    <ligand>
        <name>Mg(2+)</name>
        <dbReference type="ChEBI" id="CHEBI:18420"/>
    </ligand>
</feature>
<evidence type="ECO:0000256" key="4">
    <source>
        <dbReference type="ARBA" id="ARBA00022723"/>
    </source>
</evidence>
<evidence type="ECO:0000313" key="14">
    <source>
        <dbReference type="EMBL" id="GLJ80703.1"/>
    </source>
</evidence>
<comment type="catalytic activity">
    <reaction evidence="7 10 11">
        <text>4-methyl-5-(2-phosphooxyethyl)-thiazole + 4-amino-2-methyl-5-(diphosphooxymethyl)pyrimidine + H(+) = thiamine phosphate + diphosphate</text>
        <dbReference type="Rhea" id="RHEA:22328"/>
        <dbReference type="ChEBI" id="CHEBI:15378"/>
        <dbReference type="ChEBI" id="CHEBI:33019"/>
        <dbReference type="ChEBI" id="CHEBI:37575"/>
        <dbReference type="ChEBI" id="CHEBI:57841"/>
        <dbReference type="ChEBI" id="CHEBI:58296"/>
        <dbReference type="EC" id="2.5.1.3"/>
    </reaction>
</comment>
<evidence type="ECO:0000256" key="3">
    <source>
        <dbReference type="ARBA" id="ARBA00022679"/>
    </source>
</evidence>
<evidence type="ECO:0000256" key="12">
    <source>
        <dbReference type="RuleBase" id="RU004253"/>
    </source>
</evidence>
<name>A0A9W6HIH8_9MICO</name>
<dbReference type="SUPFAM" id="SSF51391">
    <property type="entry name" value="Thiamin phosphate synthase"/>
    <property type="match status" value="1"/>
</dbReference>